<proteinExistence type="predicted"/>
<gene>
    <name evidence="1" type="ORF">UFOVP1004_55</name>
</gene>
<reference evidence="1" key="1">
    <citation type="submission" date="2020-05" db="EMBL/GenBank/DDBJ databases">
        <authorList>
            <person name="Chiriac C."/>
            <person name="Salcher M."/>
            <person name="Ghai R."/>
            <person name="Kavagutti S V."/>
        </authorList>
    </citation>
    <scope>NUCLEOTIDE SEQUENCE</scope>
</reference>
<organism evidence="1">
    <name type="scientific">uncultured Caudovirales phage</name>
    <dbReference type="NCBI Taxonomy" id="2100421"/>
    <lineage>
        <taxon>Viruses</taxon>
        <taxon>Duplodnaviria</taxon>
        <taxon>Heunggongvirae</taxon>
        <taxon>Uroviricota</taxon>
        <taxon>Caudoviricetes</taxon>
        <taxon>Peduoviridae</taxon>
        <taxon>Maltschvirus</taxon>
        <taxon>Maltschvirus maltsch</taxon>
    </lineage>
</organism>
<accession>A0A6J5Q1R6</accession>
<name>A0A6J5Q1R6_9CAUD</name>
<evidence type="ECO:0000313" key="1">
    <source>
        <dbReference type="EMBL" id="CAB4178069.1"/>
    </source>
</evidence>
<dbReference type="EMBL" id="LR796964">
    <property type="protein sequence ID" value="CAB4178069.1"/>
    <property type="molecule type" value="Genomic_DNA"/>
</dbReference>
<protein>
    <submittedName>
        <fullName evidence="1">Uncharacterized protein</fullName>
    </submittedName>
</protein>
<sequence>MTDVSVWVPGLGFPTVDGDHCRVIADWVATGKTLGPYGEIVRDLMLSGF</sequence>